<dbReference type="AlphaFoldDB" id="A0A485KPJ4"/>
<dbReference type="Gene3D" id="1.10.10.2360">
    <property type="match status" value="2"/>
</dbReference>
<keyword evidence="3" id="KW-1185">Reference proteome</keyword>
<dbReference type="Gene3D" id="1.25.40.20">
    <property type="entry name" value="Ankyrin repeat-containing domain"/>
    <property type="match status" value="3"/>
</dbReference>
<dbReference type="SUPFAM" id="SSF48403">
    <property type="entry name" value="Ankyrin repeat"/>
    <property type="match status" value="2"/>
</dbReference>
<protein>
    <submittedName>
        <fullName evidence="2">Aste57867_9992 protein</fullName>
    </submittedName>
</protein>
<proteinExistence type="predicted"/>
<gene>
    <name evidence="2" type="primary">Aste57867_9992</name>
    <name evidence="1" type="ORF">As57867_009953</name>
    <name evidence="2" type="ORF">ASTE57867_9992</name>
</gene>
<dbReference type="PANTHER" id="PTHR46586">
    <property type="entry name" value="ANKYRIN REPEAT-CONTAINING PROTEIN"/>
    <property type="match status" value="1"/>
</dbReference>
<dbReference type="Proteomes" id="UP000332933">
    <property type="component" value="Unassembled WGS sequence"/>
</dbReference>
<reference evidence="2 3" key="1">
    <citation type="submission" date="2019-03" db="EMBL/GenBank/DDBJ databases">
        <authorList>
            <person name="Gaulin E."/>
            <person name="Dumas B."/>
        </authorList>
    </citation>
    <scope>NUCLEOTIDE SEQUENCE [LARGE SCALE GENOMIC DNA]</scope>
    <source>
        <strain evidence="2">CBS 568.67</strain>
    </source>
</reference>
<dbReference type="PANTHER" id="PTHR46586:SF3">
    <property type="entry name" value="ANKYRIN REPEAT-CONTAINING PROTEIN"/>
    <property type="match status" value="1"/>
</dbReference>
<dbReference type="InterPro" id="IPR052050">
    <property type="entry name" value="SecEffector_AnkRepeat"/>
</dbReference>
<organism evidence="2 3">
    <name type="scientific">Aphanomyces stellatus</name>
    <dbReference type="NCBI Taxonomy" id="120398"/>
    <lineage>
        <taxon>Eukaryota</taxon>
        <taxon>Sar</taxon>
        <taxon>Stramenopiles</taxon>
        <taxon>Oomycota</taxon>
        <taxon>Saprolegniomycetes</taxon>
        <taxon>Saprolegniales</taxon>
        <taxon>Verrucalvaceae</taxon>
        <taxon>Aphanomyces</taxon>
    </lineage>
</organism>
<dbReference type="InterPro" id="IPR002110">
    <property type="entry name" value="Ankyrin_rpt"/>
</dbReference>
<sequence length="816" mass="90801">MSAAVRQVVQTIEVWAEITAYQDGWPQDLLPFLRLTKPRYFVRAPDEDSLFDATIAHNHSILSPWLAVHGTTRLVRVFGSMKRMVEIVVLDSVAHGNLVILAYLHDTFDLLSFDDRLLDLAAHFGHLETLQFLHRLGHPGCSKMAINDAALYGHLNVIQWLCEYREEGFSEAALFGACRNGHVGVLDWLDRQDGCLHRSPRPSDINQMLSEAAAKDHIDVLTWFRMHRPQLVDLSLVDILQAVVESNHEVVRRIQKDSDGQHAFETAFMRGDVPLVKKLHVQPGTASRLRILYNVDKAVLGVAAARGHVNVIQWWYNGGDTKSPLFPIVEYFGCIFSVGHSSVVDWLLVHGDAKNLVTAVQTLQSFQIARLVAHHPALLDMLHSGKVASVAVLAFKGQLADVLRYTNADAAIVDNTMQEAATSGHLACVKYLHLHHRATCALEHGVLSGRLDVVEYLSQSCNCALSSTEPVEDFLGRTDILAHLMDMSDGQLWCPLAAAALGFFEDAKLLATNYHDLWQCSPSTWDRICSFGDVRLVRLAIEHGTAVASNINVFAGAALTSLPILKYLVAAMRPDNPTTVFVEAASTGYLPTLRFLMDQFPTFCTVDVMDRAAKCGHLNVVQFLHDQRQGCAIAAMDGAAGNGHLDVVQWLHDHRDEGCSAQAMTTAAMHGHVAVVQWLAQHRSEGNVHDSLEQTDDENVQGYLRCVVFYGGSALIANIQRSGKIPYTRTRDDSEAWKLVSISAMPTNEDISVEEMRWHDYDSPSQGLEFQPKYTATFEPTTKHCPEFVALTAMPEYEMTSAEELRWVDYSRRLEG</sequence>
<dbReference type="Pfam" id="PF12796">
    <property type="entry name" value="Ank_2"/>
    <property type="match status" value="1"/>
</dbReference>
<name>A0A485KPJ4_9STRA</name>
<dbReference type="EMBL" id="VJMH01005176">
    <property type="protein sequence ID" value="KAF0699450.1"/>
    <property type="molecule type" value="Genomic_DNA"/>
</dbReference>
<accession>A0A485KPJ4</accession>
<dbReference type="InterPro" id="IPR036770">
    <property type="entry name" value="Ankyrin_rpt-contain_sf"/>
</dbReference>
<dbReference type="EMBL" id="CAADRA010005197">
    <property type="protein sequence ID" value="VFT86870.1"/>
    <property type="molecule type" value="Genomic_DNA"/>
</dbReference>
<evidence type="ECO:0000313" key="1">
    <source>
        <dbReference type="EMBL" id="KAF0699450.1"/>
    </source>
</evidence>
<evidence type="ECO:0000313" key="2">
    <source>
        <dbReference type="EMBL" id="VFT86870.1"/>
    </source>
</evidence>
<evidence type="ECO:0000313" key="3">
    <source>
        <dbReference type="Proteomes" id="UP000332933"/>
    </source>
</evidence>
<reference evidence="1" key="2">
    <citation type="submission" date="2019-06" db="EMBL/GenBank/DDBJ databases">
        <title>Genomics analysis of Aphanomyces spp. identifies a new class of oomycete effector associated with host adaptation.</title>
        <authorList>
            <person name="Gaulin E."/>
        </authorList>
    </citation>
    <scope>NUCLEOTIDE SEQUENCE</scope>
    <source>
        <strain evidence="1">CBS 578.67</strain>
    </source>
</reference>
<dbReference type="OrthoDB" id="87808at2759"/>